<reference evidence="1 2" key="1">
    <citation type="submission" date="2012-02" db="EMBL/GenBank/DDBJ databases">
        <title>Whole genome shotgun sequence of Gordonia sputi NBRC 100414.</title>
        <authorList>
            <person name="Yoshida I."/>
            <person name="Hosoyama A."/>
            <person name="Tsuchikane K."/>
            <person name="Katsumata H."/>
            <person name="Yamazaki S."/>
            <person name="Fujita N."/>
        </authorList>
    </citation>
    <scope>NUCLEOTIDE SEQUENCE [LARGE SCALE GENOMIC DNA]</scope>
    <source>
        <strain evidence="1 2">NBRC 100414</strain>
    </source>
</reference>
<dbReference type="InterPro" id="IPR019587">
    <property type="entry name" value="Polyketide_cyclase/dehydratase"/>
</dbReference>
<dbReference type="SUPFAM" id="SSF55961">
    <property type="entry name" value="Bet v1-like"/>
    <property type="match status" value="1"/>
</dbReference>
<dbReference type="RefSeq" id="WP_005205555.1">
    <property type="nucleotide sequence ID" value="NZ_BAFC01000058.1"/>
</dbReference>
<name>H5U010_9ACTN</name>
<accession>H5U010</accession>
<dbReference type="Pfam" id="PF10604">
    <property type="entry name" value="Polyketide_cyc2"/>
    <property type="match status" value="1"/>
</dbReference>
<organism evidence="1 2">
    <name type="scientific">Gordonia sputi NBRC 100414</name>
    <dbReference type="NCBI Taxonomy" id="1089453"/>
    <lineage>
        <taxon>Bacteria</taxon>
        <taxon>Bacillati</taxon>
        <taxon>Actinomycetota</taxon>
        <taxon>Actinomycetes</taxon>
        <taxon>Mycobacteriales</taxon>
        <taxon>Gordoniaceae</taxon>
        <taxon>Gordonia</taxon>
    </lineage>
</organism>
<sequence length="145" mass="16285">MADHTERSIVINADAAEVMAVISDFEHYPEWVTAAREVEVTERDSAGRASQVRFLLDAGVLQDTYVLRYTWGADGDEVSWVLVSSDLQKDQRGRYVLSRQVPGSTKVTYELMVDLQVPMIGQLKRRAEKAITDAALNDLKKRVEG</sequence>
<dbReference type="EMBL" id="BAFC01000058">
    <property type="protein sequence ID" value="GAB39068.1"/>
    <property type="molecule type" value="Genomic_DNA"/>
</dbReference>
<protein>
    <recommendedName>
        <fullName evidence="3">Coenzyme Q-binding protein COQ10 START domain-containing protein</fullName>
    </recommendedName>
</protein>
<dbReference type="eggNOG" id="COG3427">
    <property type="taxonomic scope" value="Bacteria"/>
</dbReference>
<dbReference type="PANTHER" id="PTHR39683">
    <property type="entry name" value="CONSERVED PROTEIN TB16.3"/>
    <property type="match status" value="1"/>
</dbReference>
<keyword evidence="2" id="KW-1185">Reference proteome</keyword>
<dbReference type="PANTHER" id="PTHR39683:SF4">
    <property type="entry name" value="COENZYME Q-BINDING PROTEIN COQ10 START DOMAIN-CONTAINING PROTEIN"/>
    <property type="match status" value="1"/>
</dbReference>
<dbReference type="Proteomes" id="UP000005845">
    <property type="component" value="Unassembled WGS sequence"/>
</dbReference>
<evidence type="ECO:0000313" key="1">
    <source>
        <dbReference type="EMBL" id="GAB39068.1"/>
    </source>
</evidence>
<evidence type="ECO:0000313" key="2">
    <source>
        <dbReference type="Proteomes" id="UP000005845"/>
    </source>
</evidence>
<dbReference type="InterPro" id="IPR023393">
    <property type="entry name" value="START-like_dom_sf"/>
</dbReference>
<dbReference type="CDD" id="cd07819">
    <property type="entry name" value="SRPBCC_2"/>
    <property type="match status" value="1"/>
</dbReference>
<dbReference type="AlphaFoldDB" id="H5U010"/>
<dbReference type="Gene3D" id="3.30.530.20">
    <property type="match status" value="1"/>
</dbReference>
<evidence type="ECO:0008006" key="3">
    <source>
        <dbReference type="Google" id="ProtNLM"/>
    </source>
</evidence>
<gene>
    <name evidence="1" type="ORF">GOSPT_058_00210</name>
</gene>
<proteinExistence type="predicted"/>
<comment type="caution">
    <text evidence="1">The sequence shown here is derived from an EMBL/GenBank/DDBJ whole genome shotgun (WGS) entry which is preliminary data.</text>
</comment>